<organism evidence="1 2">
    <name type="scientific">Pleurodeles waltl</name>
    <name type="common">Iberian ribbed newt</name>
    <dbReference type="NCBI Taxonomy" id="8319"/>
    <lineage>
        <taxon>Eukaryota</taxon>
        <taxon>Metazoa</taxon>
        <taxon>Chordata</taxon>
        <taxon>Craniata</taxon>
        <taxon>Vertebrata</taxon>
        <taxon>Euteleostomi</taxon>
        <taxon>Amphibia</taxon>
        <taxon>Batrachia</taxon>
        <taxon>Caudata</taxon>
        <taxon>Salamandroidea</taxon>
        <taxon>Salamandridae</taxon>
        <taxon>Pleurodelinae</taxon>
        <taxon>Pleurodeles</taxon>
    </lineage>
</organism>
<dbReference type="SUPFAM" id="SSF57184">
    <property type="entry name" value="Growth factor receptor domain"/>
    <property type="match status" value="1"/>
</dbReference>
<evidence type="ECO:0000313" key="1">
    <source>
        <dbReference type="EMBL" id="KAJ1175223.1"/>
    </source>
</evidence>
<sequence length="236" mass="25109">MSTLMIFEADALFIEKSENSLLASPVWKGSQMSIQFPCPAGTFSTSLGNGRVSECSACPEGSFCLPGTSKPTLCPAGTYRTEQGARTLQECDQCPAGSFCPELGTRSPKPCGPGKFSDSGASTCSLCLPGYYCSHVKTSREVMLEAMVCPAGFVCPEGLPVKPDSIERSCPKGFYCPKGNIDPNPQPCPNGTYSDHRGMGSIEECKLCPTGKYCYMEGSEPAGITQPVSNDVHVFF</sequence>
<accession>A0AAV7THF2</accession>
<comment type="caution">
    <text evidence="1">The sequence shown here is derived from an EMBL/GenBank/DDBJ whole genome shotgun (WGS) entry which is preliminary data.</text>
</comment>
<reference evidence="1" key="1">
    <citation type="journal article" date="2022" name="bioRxiv">
        <title>Sequencing and chromosome-scale assembly of the giantPleurodeles waltlgenome.</title>
        <authorList>
            <person name="Brown T."/>
            <person name="Elewa A."/>
            <person name="Iarovenko S."/>
            <person name="Subramanian E."/>
            <person name="Araus A.J."/>
            <person name="Petzold A."/>
            <person name="Susuki M."/>
            <person name="Suzuki K.-i.T."/>
            <person name="Hayashi T."/>
            <person name="Toyoda A."/>
            <person name="Oliveira C."/>
            <person name="Osipova E."/>
            <person name="Leigh N.D."/>
            <person name="Simon A."/>
            <person name="Yun M.H."/>
        </authorList>
    </citation>
    <scope>NUCLEOTIDE SEQUENCE</scope>
    <source>
        <strain evidence="1">20211129_DDA</strain>
        <tissue evidence="1">Liver</tissue>
    </source>
</reference>
<name>A0AAV7THF2_PLEWA</name>
<dbReference type="InterPro" id="IPR009030">
    <property type="entry name" value="Growth_fac_rcpt_cys_sf"/>
</dbReference>
<dbReference type="Gene3D" id="2.10.50.10">
    <property type="entry name" value="Tumor Necrosis Factor Receptor, subunit A, domain 2"/>
    <property type="match status" value="3"/>
</dbReference>
<proteinExistence type="predicted"/>
<dbReference type="AlphaFoldDB" id="A0AAV7THF2"/>
<evidence type="ECO:0000313" key="2">
    <source>
        <dbReference type="Proteomes" id="UP001066276"/>
    </source>
</evidence>
<dbReference type="SMART" id="SM01411">
    <property type="entry name" value="Ephrin_rec_like"/>
    <property type="match status" value="3"/>
</dbReference>
<dbReference type="Proteomes" id="UP001066276">
    <property type="component" value="Chromosome 3_2"/>
</dbReference>
<protein>
    <submittedName>
        <fullName evidence="1">Uncharacterized protein</fullName>
    </submittedName>
</protein>
<dbReference type="EMBL" id="JANPWB010000006">
    <property type="protein sequence ID" value="KAJ1175223.1"/>
    <property type="molecule type" value="Genomic_DNA"/>
</dbReference>
<dbReference type="PANTHER" id="PTHR46104">
    <property type="entry name" value="GENE 9195-RELATED-RELATED"/>
    <property type="match status" value="1"/>
</dbReference>
<dbReference type="PANTHER" id="PTHR46104:SF1">
    <property type="entry name" value="GENE 9195-RELATED"/>
    <property type="match status" value="1"/>
</dbReference>
<keyword evidence="2" id="KW-1185">Reference proteome</keyword>
<gene>
    <name evidence="1" type="ORF">NDU88_000514</name>
</gene>